<gene>
    <name evidence="1" type="ORF">NMU02_13100</name>
</gene>
<organism evidence="1 2">
    <name type="scientific">Coprobacter tertius</name>
    <dbReference type="NCBI Taxonomy" id="2944915"/>
    <lineage>
        <taxon>Bacteria</taxon>
        <taxon>Pseudomonadati</taxon>
        <taxon>Bacteroidota</taxon>
        <taxon>Bacteroidia</taxon>
        <taxon>Bacteroidales</taxon>
        <taxon>Barnesiellaceae</taxon>
        <taxon>Coprobacter</taxon>
    </lineage>
</organism>
<comment type="caution">
    <text evidence="1">The sequence shown here is derived from an EMBL/GenBank/DDBJ whole genome shotgun (WGS) entry which is preliminary data.</text>
</comment>
<dbReference type="RefSeq" id="WP_255028412.1">
    <property type="nucleotide sequence ID" value="NZ_JANDHW010000019.1"/>
</dbReference>
<name>A0ABT1MLS1_9BACT</name>
<evidence type="ECO:0000313" key="2">
    <source>
        <dbReference type="Proteomes" id="UP001205603"/>
    </source>
</evidence>
<dbReference type="Proteomes" id="UP001205603">
    <property type="component" value="Unassembled WGS sequence"/>
</dbReference>
<keyword evidence="2" id="KW-1185">Reference proteome</keyword>
<sequence>MDRDITEVFENLIQKYREYEAAYEVFLTMIESDETLQEDYSEWCAAMGYSEKKGFAGFYDEYIERDDTIWDSIFPNREEYNDEFGKE</sequence>
<dbReference type="EMBL" id="JANDHW010000019">
    <property type="protein sequence ID" value="MCP9613029.1"/>
    <property type="molecule type" value="Genomic_DNA"/>
</dbReference>
<evidence type="ECO:0000313" key="1">
    <source>
        <dbReference type="EMBL" id="MCP9613029.1"/>
    </source>
</evidence>
<reference evidence="1 2" key="1">
    <citation type="submission" date="2022-07" db="EMBL/GenBank/DDBJ databases">
        <title>Fecal culturing of patients with breast cancer.</title>
        <authorList>
            <person name="Teng N.M.Y."/>
            <person name="Kiu R."/>
            <person name="Evans R."/>
            <person name="Baker D.J."/>
            <person name="Zenner C."/>
            <person name="Robinson S.D."/>
            <person name="Hall L.J."/>
        </authorList>
    </citation>
    <scope>NUCLEOTIDE SEQUENCE [LARGE SCALE GENOMIC DNA]</scope>
    <source>
        <strain evidence="1 2">LH1063</strain>
    </source>
</reference>
<protein>
    <submittedName>
        <fullName evidence="1">Uncharacterized protein</fullName>
    </submittedName>
</protein>
<accession>A0ABT1MLS1</accession>
<proteinExistence type="predicted"/>